<dbReference type="InterPro" id="IPR037185">
    <property type="entry name" value="EmrE-like"/>
</dbReference>
<dbReference type="Pfam" id="PF00892">
    <property type="entry name" value="EamA"/>
    <property type="match status" value="2"/>
</dbReference>
<feature type="transmembrane region" description="Helical" evidence="6">
    <location>
        <begin position="93"/>
        <end position="114"/>
    </location>
</feature>
<feature type="transmembrane region" description="Helical" evidence="6">
    <location>
        <begin position="278"/>
        <end position="295"/>
    </location>
</feature>
<evidence type="ECO:0000313" key="8">
    <source>
        <dbReference type="EMBL" id="MBP1889232.1"/>
    </source>
</evidence>
<dbReference type="PANTHER" id="PTHR32322">
    <property type="entry name" value="INNER MEMBRANE TRANSPORTER"/>
    <property type="match status" value="1"/>
</dbReference>
<evidence type="ECO:0000256" key="2">
    <source>
        <dbReference type="ARBA" id="ARBA00007362"/>
    </source>
</evidence>
<dbReference type="InterPro" id="IPR000620">
    <property type="entry name" value="EamA_dom"/>
</dbReference>
<feature type="domain" description="EamA" evidence="7">
    <location>
        <begin position="5"/>
        <end position="141"/>
    </location>
</feature>
<proteinExistence type="inferred from homology"/>
<evidence type="ECO:0000313" key="9">
    <source>
        <dbReference type="Proteomes" id="UP000783390"/>
    </source>
</evidence>
<gene>
    <name evidence="8" type="ORF">J2Z53_000813</name>
</gene>
<organism evidence="8 9">
    <name type="scientific">Clostridium moniliforme</name>
    <dbReference type="NCBI Taxonomy" id="39489"/>
    <lineage>
        <taxon>Bacteria</taxon>
        <taxon>Bacillati</taxon>
        <taxon>Bacillota</taxon>
        <taxon>Clostridia</taxon>
        <taxon>Eubacteriales</taxon>
        <taxon>Clostridiaceae</taxon>
        <taxon>Clostridium</taxon>
    </lineage>
</organism>
<protein>
    <submittedName>
        <fullName evidence="8">Drug/metabolite transporter (DMT)-like permease</fullName>
    </submittedName>
</protein>
<feature type="transmembrane region" description="Helical" evidence="6">
    <location>
        <begin position="69"/>
        <end position="87"/>
    </location>
</feature>
<evidence type="ECO:0000256" key="4">
    <source>
        <dbReference type="ARBA" id="ARBA00022989"/>
    </source>
</evidence>
<comment type="subcellular location">
    <subcellularLocation>
        <location evidence="1">Membrane</location>
        <topology evidence="1">Multi-pass membrane protein</topology>
    </subcellularLocation>
</comment>
<feature type="transmembrane region" description="Helical" evidence="6">
    <location>
        <begin position="222"/>
        <end position="242"/>
    </location>
</feature>
<dbReference type="PANTHER" id="PTHR32322:SF2">
    <property type="entry name" value="EAMA DOMAIN-CONTAINING PROTEIN"/>
    <property type="match status" value="1"/>
</dbReference>
<keyword evidence="4 6" id="KW-1133">Transmembrane helix</keyword>
<dbReference type="Proteomes" id="UP000783390">
    <property type="component" value="Unassembled WGS sequence"/>
</dbReference>
<feature type="transmembrane region" description="Helical" evidence="6">
    <location>
        <begin position="126"/>
        <end position="144"/>
    </location>
</feature>
<evidence type="ECO:0000256" key="3">
    <source>
        <dbReference type="ARBA" id="ARBA00022692"/>
    </source>
</evidence>
<evidence type="ECO:0000259" key="7">
    <source>
        <dbReference type="Pfam" id="PF00892"/>
    </source>
</evidence>
<accession>A0ABS4EZG9</accession>
<feature type="transmembrane region" description="Helical" evidence="6">
    <location>
        <begin position="254"/>
        <end position="272"/>
    </location>
</feature>
<dbReference type="InterPro" id="IPR050638">
    <property type="entry name" value="AA-Vitamin_Transporters"/>
</dbReference>
<feature type="transmembrane region" description="Helical" evidence="6">
    <location>
        <begin position="7"/>
        <end position="28"/>
    </location>
</feature>
<feature type="domain" description="EamA" evidence="7">
    <location>
        <begin position="158"/>
        <end position="293"/>
    </location>
</feature>
<evidence type="ECO:0000256" key="5">
    <source>
        <dbReference type="ARBA" id="ARBA00023136"/>
    </source>
</evidence>
<sequence length="308" mass="33695">MTKYKGYIYIFLTALCFSTQEITGKYLALDHLNAYQINSITFLIGAIILLPMALKDIKQNHLKLTAKDWGYLLILGLVQVTIGMSLLQEALLFTTPAIVAIIVCSNAMITIPIARVILKEKIDKRCWIPIIMAAIGIIIIFNPLSGGSSGKGLSDHIIGVTLALLGAISISFFNVLATKTINKYGKAVTNSFSFFLGVAVMFICMLVLNIPIVKGIHLHDLALLLYVGIVVKGLGFLFFVSAMKETSAITATSVFYIKPILVPILMFLIMGQMIQTNVLIGTIVIVCSSLILYKIKKTNESHKLSPSH</sequence>
<feature type="transmembrane region" description="Helical" evidence="6">
    <location>
        <begin position="34"/>
        <end position="57"/>
    </location>
</feature>
<evidence type="ECO:0000256" key="6">
    <source>
        <dbReference type="SAM" id="Phobius"/>
    </source>
</evidence>
<keyword evidence="3 6" id="KW-0812">Transmembrane</keyword>
<keyword evidence="5 6" id="KW-0472">Membrane</keyword>
<feature type="transmembrane region" description="Helical" evidence="6">
    <location>
        <begin position="188"/>
        <end position="210"/>
    </location>
</feature>
<dbReference type="SUPFAM" id="SSF103481">
    <property type="entry name" value="Multidrug resistance efflux transporter EmrE"/>
    <property type="match status" value="2"/>
</dbReference>
<name>A0ABS4EZG9_9CLOT</name>
<feature type="transmembrane region" description="Helical" evidence="6">
    <location>
        <begin position="156"/>
        <end position="176"/>
    </location>
</feature>
<reference evidence="8 9" key="1">
    <citation type="submission" date="2021-03" db="EMBL/GenBank/DDBJ databases">
        <title>Genomic Encyclopedia of Type Strains, Phase IV (KMG-IV): sequencing the most valuable type-strain genomes for metagenomic binning, comparative biology and taxonomic classification.</title>
        <authorList>
            <person name="Goeker M."/>
        </authorList>
    </citation>
    <scope>NUCLEOTIDE SEQUENCE [LARGE SCALE GENOMIC DNA]</scope>
    <source>
        <strain evidence="8 9">DSM 3984</strain>
    </source>
</reference>
<evidence type="ECO:0000256" key="1">
    <source>
        <dbReference type="ARBA" id="ARBA00004141"/>
    </source>
</evidence>
<dbReference type="EMBL" id="JAGGJZ010000002">
    <property type="protein sequence ID" value="MBP1889232.1"/>
    <property type="molecule type" value="Genomic_DNA"/>
</dbReference>
<keyword evidence="9" id="KW-1185">Reference proteome</keyword>
<comment type="similarity">
    <text evidence="2">Belongs to the EamA transporter family.</text>
</comment>
<comment type="caution">
    <text evidence="8">The sequence shown here is derived from an EMBL/GenBank/DDBJ whole genome shotgun (WGS) entry which is preliminary data.</text>
</comment>
<dbReference type="RefSeq" id="WP_209795949.1">
    <property type="nucleotide sequence ID" value="NZ_JAGGJZ010000002.1"/>
</dbReference>